<proteinExistence type="inferred from homology"/>
<dbReference type="InterPro" id="IPR015424">
    <property type="entry name" value="PyrdxlP-dep_Trfase"/>
</dbReference>
<dbReference type="VEuPathDB" id="FungiDB:ASPCADRAFT_409608"/>
<dbReference type="Gene3D" id="3.40.640.10">
    <property type="entry name" value="Type I PLP-dependent aspartate aminotransferase-like (Major domain)"/>
    <property type="match status" value="1"/>
</dbReference>
<dbReference type="PANTHER" id="PTHR13693:SF77">
    <property type="entry name" value="8-AMINO-7-OXONONANOATE SYNTHASE"/>
    <property type="match status" value="1"/>
</dbReference>
<feature type="domain" description="Aminotransferase class I/classII large" evidence="6">
    <location>
        <begin position="42"/>
        <end position="405"/>
    </location>
</feature>
<dbReference type="GO" id="GO:0009102">
    <property type="term" value="P:biotin biosynthetic process"/>
    <property type="evidence" value="ECO:0007669"/>
    <property type="project" value="TreeGrafter"/>
</dbReference>
<evidence type="ECO:0000256" key="1">
    <source>
        <dbReference type="ARBA" id="ARBA00001933"/>
    </source>
</evidence>
<comment type="similarity">
    <text evidence="2">Belongs to the class-II pyridoxal-phosphate-dependent aminotransferase family. BioF subfamily.</text>
</comment>
<dbReference type="GO" id="GO:0016740">
    <property type="term" value="F:transferase activity"/>
    <property type="evidence" value="ECO:0007669"/>
    <property type="project" value="UniProtKB-KW"/>
</dbReference>
<organism evidence="7 8">
    <name type="scientific">Aspergillus carbonarius (strain ITEM 5010)</name>
    <dbReference type="NCBI Taxonomy" id="602072"/>
    <lineage>
        <taxon>Eukaryota</taxon>
        <taxon>Fungi</taxon>
        <taxon>Dikarya</taxon>
        <taxon>Ascomycota</taxon>
        <taxon>Pezizomycotina</taxon>
        <taxon>Eurotiomycetes</taxon>
        <taxon>Eurotiomycetidae</taxon>
        <taxon>Eurotiales</taxon>
        <taxon>Aspergillaceae</taxon>
        <taxon>Aspergillus</taxon>
        <taxon>Aspergillus subgen. Circumdati</taxon>
    </lineage>
</organism>
<dbReference type="InterPro" id="IPR001917">
    <property type="entry name" value="Aminotrans_II_pyridoxalP_BS"/>
</dbReference>
<evidence type="ECO:0000313" key="7">
    <source>
        <dbReference type="EMBL" id="OOF91225.1"/>
    </source>
</evidence>
<dbReference type="STRING" id="602072.A0A1R3R9S1"/>
<dbReference type="OrthoDB" id="2382073at2759"/>
<dbReference type="Pfam" id="PF00155">
    <property type="entry name" value="Aminotran_1_2"/>
    <property type="match status" value="1"/>
</dbReference>
<dbReference type="AlphaFoldDB" id="A0A1R3R9S1"/>
<dbReference type="Gene3D" id="3.90.1150.10">
    <property type="entry name" value="Aspartate Aminotransferase, domain 1"/>
    <property type="match status" value="1"/>
</dbReference>
<gene>
    <name evidence="7" type="ORF">ASPCADRAFT_409608</name>
</gene>
<dbReference type="SUPFAM" id="SSF53383">
    <property type="entry name" value="PLP-dependent transferases"/>
    <property type="match status" value="1"/>
</dbReference>
<reference evidence="8" key="1">
    <citation type="journal article" date="2017" name="Genome Biol.">
        <title>Comparative genomics reveals high biological diversity and specific adaptations in the industrially and medically important fungal genus Aspergillus.</title>
        <authorList>
            <person name="de Vries R.P."/>
            <person name="Riley R."/>
            <person name="Wiebenga A."/>
            <person name="Aguilar-Osorio G."/>
            <person name="Amillis S."/>
            <person name="Uchima C.A."/>
            <person name="Anderluh G."/>
            <person name="Asadollahi M."/>
            <person name="Askin M."/>
            <person name="Barry K."/>
            <person name="Battaglia E."/>
            <person name="Bayram O."/>
            <person name="Benocci T."/>
            <person name="Braus-Stromeyer S.A."/>
            <person name="Caldana C."/>
            <person name="Canovas D."/>
            <person name="Cerqueira G.C."/>
            <person name="Chen F."/>
            <person name="Chen W."/>
            <person name="Choi C."/>
            <person name="Clum A."/>
            <person name="Dos Santos R.A."/>
            <person name="Damasio A.R."/>
            <person name="Diallinas G."/>
            <person name="Emri T."/>
            <person name="Fekete E."/>
            <person name="Flipphi M."/>
            <person name="Freyberg S."/>
            <person name="Gallo A."/>
            <person name="Gournas C."/>
            <person name="Habgood R."/>
            <person name="Hainaut M."/>
            <person name="Harispe M.L."/>
            <person name="Henrissat B."/>
            <person name="Hilden K.S."/>
            <person name="Hope R."/>
            <person name="Hossain A."/>
            <person name="Karabika E."/>
            <person name="Karaffa L."/>
            <person name="Karanyi Z."/>
            <person name="Krasevec N."/>
            <person name="Kuo A."/>
            <person name="Kusch H."/>
            <person name="LaButti K."/>
            <person name="Lagendijk E.L."/>
            <person name="Lapidus A."/>
            <person name="Levasseur A."/>
            <person name="Lindquist E."/>
            <person name="Lipzen A."/>
            <person name="Logrieco A.F."/>
            <person name="MacCabe A."/>
            <person name="Maekelae M.R."/>
            <person name="Malavazi I."/>
            <person name="Melin P."/>
            <person name="Meyer V."/>
            <person name="Mielnichuk N."/>
            <person name="Miskei M."/>
            <person name="Molnar A.P."/>
            <person name="Mule G."/>
            <person name="Ngan C.Y."/>
            <person name="Orejas M."/>
            <person name="Orosz E."/>
            <person name="Ouedraogo J.P."/>
            <person name="Overkamp K.M."/>
            <person name="Park H.-S."/>
            <person name="Perrone G."/>
            <person name="Piumi F."/>
            <person name="Punt P.J."/>
            <person name="Ram A.F."/>
            <person name="Ramon A."/>
            <person name="Rauscher S."/>
            <person name="Record E."/>
            <person name="Riano-Pachon D.M."/>
            <person name="Robert V."/>
            <person name="Roehrig J."/>
            <person name="Ruller R."/>
            <person name="Salamov A."/>
            <person name="Salih N.S."/>
            <person name="Samson R.A."/>
            <person name="Sandor E."/>
            <person name="Sanguinetti M."/>
            <person name="Schuetze T."/>
            <person name="Sepcic K."/>
            <person name="Shelest E."/>
            <person name="Sherlock G."/>
            <person name="Sophianopoulou V."/>
            <person name="Squina F.M."/>
            <person name="Sun H."/>
            <person name="Susca A."/>
            <person name="Todd R.B."/>
            <person name="Tsang A."/>
            <person name="Unkles S.E."/>
            <person name="van de Wiele N."/>
            <person name="van Rossen-Uffink D."/>
            <person name="Oliveira J.V."/>
            <person name="Vesth T.C."/>
            <person name="Visser J."/>
            <person name="Yu J.-H."/>
            <person name="Zhou M."/>
            <person name="Andersen M.R."/>
            <person name="Archer D.B."/>
            <person name="Baker S.E."/>
            <person name="Benoit I."/>
            <person name="Brakhage A.A."/>
            <person name="Braus G.H."/>
            <person name="Fischer R."/>
            <person name="Frisvad J.C."/>
            <person name="Goldman G.H."/>
            <person name="Houbraken J."/>
            <person name="Oakley B."/>
            <person name="Pocsi I."/>
            <person name="Scazzocchio C."/>
            <person name="Seiboth B."/>
            <person name="vanKuyk P.A."/>
            <person name="Wortman J."/>
            <person name="Dyer P.S."/>
            <person name="Grigoriev I.V."/>
        </authorList>
    </citation>
    <scope>NUCLEOTIDE SEQUENCE [LARGE SCALE GENOMIC DNA]</scope>
    <source>
        <strain evidence="8">ITEM 5010</strain>
    </source>
</reference>
<dbReference type="GO" id="GO:0030170">
    <property type="term" value="F:pyridoxal phosphate binding"/>
    <property type="evidence" value="ECO:0007669"/>
    <property type="project" value="InterPro"/>
</dbReference>
<dbReference type="InterPro" id="IPR050087">
    <property type="entry name" value="AON_synthase_class-II"/>
</dbReference>
<keyword evidence="3" id="KW-0808">Transferase</keyword>
<dbReference type="PANTHER" id="PTHR13693">
    <property type="entry name" value="CLASS II AMINOTRANSFERASE/8-AMINO-7-OXONONANOATE SYNTHASE"/>
    <property type="match status" value="1"/>
</dbReference>
<evidence type="ECO:0000313" key="8">
    <source>
        <dbReference type="Proteomes" id="UP000188318"/>
    </source>
</evidence>
<comment type="cofactor">
    <cofactor evidence="1 5">
        <name>pyridoxal 5'-phosphate</name>
        <dbReference type="ChEBI" id="CHEBI:597326"/>
    </cofactor>
</comment>
<evidence type="ECO:0000256" key="3">
    <source>
        <dbReference type="ARBA" id="ARBA00022679"/>
    </source>
</evidence>
<evidence type="ECO:0000256" key="5">
    <source>
        <dbReference type="RuleBase" id="RU003693"/>
    </source>
</evidence>
<name>A0A1R3R9S1_ASPC5</name>
<protein>
    <recommendedName>
        <fullName evidence="6">Aminotransferase class I/classII large domain-containing protein</fullName>
    </recommendedName>
</protein>
<dbReference type="InterPro" id="IPR015422">
    <property type="entry name" value="PyrdxlP-dep_Trfase_small"/>
</dbReference>
<dbReference type="OMA" id="GTHEYCD"/>
<evidence type="ECO:0000256" key="2">
    <source>
        <dbReference type="ARBA" id="ARBA00010008"/>
    </source>
</evidence>
<dbReference type="InterPro" id="IPR015421">
    <property type="entry name" value="PyrdxlP-dep_Trfase_major"/>
</dbReference>
<sequence length="421" mass="46470">MSPQTKPQTKPQTLHDSLRSALHHRETKLSRRRLTLPPSTSIDFSSNDFLSLSTSPHFRTRYTTHLTHAPPLYPFASGGSRLLTGNSPYAESLESFIAGFHNAPAGLLFNSGYDANVGVLSCIPQPGDVILYDEYVHASSREGMRLSRAGKVRAFEHSSVESLEEVLRGEMEVDPGIETGERNVFVVIESVYSMDGDVAPIREMVEVVDGLLGGKGNGYFVVDEAHATGVFGHRGVGVVQEVGMEERMFIRVHTFGKALGGHGAIVLCDPETKEYLINYARSLIYTTALGFPFLALIRTAYEMLAEGETEELQRNLQHLVQYLHTRLGELASWDPAVFEVDHFPRSPIFSLRSPVPRQLATVCQRKGFLVHAIMSPTVPAGQERVRVCLHAGNTVEEIDGLVDTIQGWLTGQASEKRTARL</sequence>
<evidence type="ECO:0000256" key="4">
    <source>
        <dbReference type="ARBA" id="ARBA00022898"/>
    </source>
</evidence>
<accession>A0A1R3R9S1</accession>
<dbReference type="InterPro" id="IPR004839">
    <property type="entry name" value="Aminotransferase_I/II_large"/>
</dbReference>
<keyword evidence="8" id="KW-1185">Reference proteome</keyword>
<evidence type="ECO:0000259" key="6">
    <source>
        <dbReference type="Pfam" id="PF00155"/>
    </source>
</evidence>
<keyword evidence="4 5" id="KW-0663">Pyridoxal phosphate</keyword>
<dbReference type="PROSITE" id="PS00599">
    <property type="entry name" value="AA_TRANSFER_CLASS_2"/>
    <property type="match status" value="1"/>
</dbReference>
<dbReference type="EMBL" id="KV907512">
    <property type="protein sequence ID" value="OOF91225.1"/>
    <property type="molecule type" value="Genomic_DNA"/>
</dbReference>
<dbReference type="Proteomes" id="UP000188318">
    <property type="component" value="Unassembled WGS sequence"/>
</dbReference>